<organism evidence="2 3">
    <name type="scientific">Pseudomonas fluorescens</name>
    <dbReference type="NCBI Taxonomy" id="294"/>
    <lineage>
        <taxon>Bacteria</taxon>
        <taxon>Pseudomonadati</taxon>
        <taxon>Pseudomonadota</taxon>
        <taxon>Gammaproteobacteria</taxon>
        <taxon>Pseudomonadales</taxon>
        <taxon>Pseudomonadaceae</taxon>
        <taxon>Pseudomonas</taxon>
    </lineage>
</organism>
<reference evidence="2 3" key="1">
    <citation type="submission" date="2019-09" db="EMBL/GenBank/DDBJ databases">
        <authorList>
            <person name="Chandra G."/>
            <person name="Truman W A."/>
        </authorList>
    </citation>
    <scope>NUCLEOTIDE SEQUENCE [LARGE SCALE GENOMIC DNA]</scope>
    <source>
        <strain evidence="2">PS918</strain>
    </source>
</reference>
<protein>
    <recommendedName>
        <fullName evidence="4">RHS repeat-associated core domain-containing protein</fullName>
    </recommendedName>
</protein>
<dbReference type="NCBIfam" id="TIGR03696">
    <property type="entry name" value="Rhs_assc_core"/>
    <property type="match status" value="1"/>
</dbReference>
<evidence type="ECO:0008006" key="4">
    <source>
        <dbReference type="Google" id="ProtNLM"/>
    </source>
</evidence>
<feature type="compositionally biased region" description="Polar residues" evidence="1">
    <location>
        <begin position="130"/>
        <end position="167"/>
    </location>
</feature>
<sequence>MLGGDQNNNVLSEVSDGVPNRIRFTAYGHRSAEKPVSTHIGYNGMLSEGQTGVQLLGNGYRAYSSVLMRFLGWDSWSPFGEAGFNGYGYGKGDPMNGDDPSGHMFKYRIYGRPSSPTPKTRPVPPGMESPSVTKSGALTQKASGSGLNRGSGQPRTNQLTKQGSDSRPPTPKPDYDGASSDSEASHYTPRDRTSSNKSPTADEEATRIYKSNLNHPQEPLPGGTAGQQSRSRRIESKITPAKTQQQIRQERDENIKRIRKEQGKRMQDQ</sequence>
<gene>
    <name evidence="2" type="ORF">PS918_02556</name>
</gene>
<proteinExistence type="predicted"/>
<dbReference type="Gene3D" id="2.180.10.10">
    <property type="entry name" value="RHS repeat-associated core"/>
    <property type="match status" value="1"/>
</dbReference>
<dbReference type="RefSeq" id="WP_150770606.1">
    <property type="nucleotide sequence ID" value="NZ_CABVIY010000003.1"/>
</dbReference>
<dbReference type="EMBL" id="CABVIY010000003">
    <property type="protein sequence ID" value="VVP83630.1"/>
    <property type="molecule type" value="Genomic_DNA"/>
</dbReference>
<evidence type="ECO:0000256" key="1">
    <source>
        <dbReference type="SAM" id="MobiDB-lite"/>
    </source>
</evidence>
<feature type="compositionally biased region" description="Pro residues" evidence="1">
    <location>
        <begin position="115"/>
        <end position="127"/>
    </location>
</feature>
<accession>A0A5E7SC59</accession>
<name>A0A5E7SC59_PSEFL</name>
<dbReference type="InterPro" id="IPR022385">
    <property type="entry name" value="Rhs_assc_core"/>
</dbReference>
<feature type="compositionally biased region" description="Basic and acidic residues" evidence="1">
    <location>
        <begin position="248"/>
        <end position="269"/>
    </location>
</feature>
<evidence type="ECO:0000313" key="3">
    <source>
        <dbReference type="Proteomes" id="UP000326611"/>
    </source>
</evidence>
<dbReference type="OrthoDB" id="9816400at2"/>
<dbReference type="Proteomes" id="UP000326611">
    <property type="component" value="Unassembled WGS sequence"/>
</dbReference>
<feature type="region of interest" description="Disordered" evidence="1">
    <location>
        <begin position="99"/>
        <end position="269"/>
    </location>
</feature>
<dbReference type="AlphaFoldDB" id="A0A5E7SC59"/>
<evidence type="ECO:0000313" key="2">
    <source>
        <dbReference type="EMBL" id="VVP83630.1"/>
    </source>
</evidence>